<evidence type="ECO:0000256" key="7">
    <source>
        <dbReference type="ARBA" id="ARBA00022842"/>
    </source>
</evidence>
<dbReference type="AlphaFoldDB" id="A0A348B0G0"/>
<dbReference type="SUPFAM" id="SSF54211">
    <property type="entry name" value="Ribosomal protein S5 domain 2-like"/>
    <property type="match status" value="1"/>
</dbReference>
<dbReference type="InterPro" id="IPR006205">
    <property type="entry name" value="Mev_gal_kin"/>
</dbReference>
<comment type="pathway">
    <text evidence="9">Isoprenoid biosynthesis; isopentenyl diphosphate biosynthesis via mevalonate pathway; isopentenyl diphosphate from (R)-mevalonate: step 1/3.</text>
</comment>
<dbReference type="Proteomes" id="UP000616143">
    <property type="component" value="Unassembled WGS sequence"/>
</dbReference>
<feature type="domain" description="GHMP kinase C-terminal" evidence="11">
    <location>
        <begin position="224"/>
        <end position="290"/>
    </location>
</feature>
<dbReference type="InterPro" id="IPR036554">
    <property type="entry name" value="GHMP_kinase_C_sf"/>
</dbReference>
<keyword evidence="8" id="KW-0443">Lipid metabolism</keyword>
<dbReference type="InterPro" id="IPR014721">
    <property type="entry name" value="Ribsml_uS5_D2-typ_fold_subgr"/>
</dbReference>
<dbReference type="GO" id="GO:0019287">
    <property type="term" value="P:isopentenyl diphosphate biosynthetic process, mevalonate pathway"/>
    <property type="evidence" value="ECO:0007669"/>
    <property type="project" value="UniProtKB-UniPathway"/>
</dbReference>
<dbReference type="Pfam" id="PF00288">
    <property type="entry name" value="GHMP_kinases_N"/>
    <property type="match status" value="1"/>
</dbReference>
<evidence type="ECO:0000256" key="8">
    <source>
        <dbReference type="ARBA" id="ARBA00023098"/>
    </source>
</evidence>
<name>A0A348B0G0_9CREN</name>
<evidence type="ECO:0000256" key="9">
    <source>
        <dbReference type="ARBA" id="ARBA00029438"/>
    </source>
</evidence>
<dbReference type="NCBIfam" id="TIGR00549">
    <property type="entry name" value="mevalon_kin"/>
    <property type="match status" value="1"/>
</dbReference>
<feature type="domain" description="GHMP kinase N-terminal" evidence="10">
    <location>
        <begin position="77"/>
        <end position="159"/>
    </location>
</feature>
<keyword evidence="3" id="KW-0808">Transferase</keyword>
<keyword evidence="1" id="KW-0963">Cytoplasm</keyword>
<dbReference type="RefSeq" id="WP_126448998.1">
    <property type="nucleotide sequence ID" value="NZ_AP018553.1"/>
</dbReference>
<evidence type="ECO:0000313" key="13">
    <source>
        <dbReference type="EMBL" id="GGT86773.1"/>
    </source>
</evidence>
<dbReference type="PANTHER" id="PTHR43290:SF2">
    <property type="entry name" value="MEVALONATE KINASE"/>
    <property type="match status" value="1"/>
</dbReference>
<dbReference type="Gene3D" id="3.30.70.890">
    <property type="entry name" value="GHMP kinase, C-terminal domain"/>
    <property type="match status" value="1"/>
</dbReference>
<dbReference type="UniPathway" id="UPA00057">
    <property type="reaction ID" value="UER00098"/>
</dbReference>
<dbReference type="GO" id="GO:0005829">
    <property type="term" value="C:cytosol"/>
    <property type="evidence" value="ECO:0007669"/>
    <property type="project" value="TreeGrafter"/>
</dbReference>
<dbReference type="KEGG" id="sacd:HS1genome_0051"/>
<keyword evidence="7" id="KW-0460">Magnesium</keyword>
<evidence type="ECO:0000256" key="2">
    <source>
        <dbReference type="ARBA" id="ARBA00022516"/>
    </source>
</evidence>
<dbReference type="InterPro" id="IPR013750">
    <property type="entry name" value="GHMP_kinase_C_dom"/>
</dbReference>
<reference evidence="13" key="4">
    <citation type="submission" date="2020-09" db="EMBL/GenBank/DDBJ databases">
        <authorList>
            <person name="Sun Q."/>
            <person name="Ohkuma M."/>
        </authorList>
    </citation>
    <scope>NUCLEOTIDE SEQUENCE</scope>
    <source>
        <strain evidence="13">JCM 31740</strain>
    </source>
</reference>
<evidence type="ECO:0000313" key="12">
    <source>
        <dbReference type="EMBL" id="BBD71662.1"/>
    </source>
</evidence>
<dbReference type="OrthoDB" id="19001at2157"/>
<evidence type="ECO:0000259" key="11">
    <source>
        <dbReference type="Pfam" id="PF08544"/>
    </source>
</evidence>
<reference evidence="13" key="1">
    <citation type="journal article" date="2014" name="Int. J. Syst. Evol. Microbiol.">
        <title>Complete genome sequence of Corynebacterium casei LMG S-19264T (=DSM 44701T), isolated from a smear-ripened cheese.</title>
        <authorList>
            <consortium name="US DOE Joint Genome Institute (JGI-PGF)"/>
            <person name="Walter F."/>
            <person name="Albersmeier A."/>
            <person name="Kalinowski J."/>
            <person name="Ruckert C."/>
        </authorList>
    </citation>
    <scope>NUCLEOTIDE SEQUENCE</scope>
    <source>
        <strain evidence="13">JCM 31740</strain>
    </source>
</reference>
<dbReference type="EMBL" id="BMQS01000001">
    <property type="protein sequence ID" value="GGT86773.1"/>
    <property type="molecule type" value="Genomic_DNA"/>
</dbReference>
<dbReference type="EMBL" id="AP018553">
    <property type="protein sequence ID" value="BBD71662.1"/>
    <property type="molecule type" value="Genomic_DNA"/>
</dbReference>
<evidence type="ECO:0000259" key="10">
    <source>
        <dbReference type="Pfam" id="PF00288"/>
    </source>
</evidence>
<evidence type="ECO:0000256" key="4">
    <source>
        <dbReference type="ARBA" id="ARBA00022741"/>
    </source>
</evidence>
<dbReference type="GeneID" id="38665537"/>
<protein>
    <submittedName>
        <fullName evidence="12">Mevalonate kinase</fullName>
    </submittedName>
</protein>
<sequence length="319" mass="34719">MNSVVAKVPLKLTLFGEHAVVYKRPALAFTTSESLTVKVKESSKFLLKSDSLRFTGASVDLDSLTLESPEAGRLVEYVVATLKHFHVKRPLEVEIQSTVEPSVGMGTSAAVVVGMVAALSHYLGFNFSKDEIARTSYEIELEVQGLGSKMDTFTETIGGIIYFRRDGTYEVLPERKIPIVAGYMPRTTTTKQLLHKVKSLMEREPKLFNDLMELMGNVTERAKDLIVKEDYENLSLLAPFSHGLLSALGVTNSSIDEFVSRAKELGVGCKVSGGGAGGSLLCVTKDPYSSLQAKSLLLSFGAKIVDSNPTFTGVYTSFI</sequence>
<evidence type="ECO:0000256" key="5">
    <source>
        <dbReference type="ARBA" id="ARBA00022777"/>
    </source>
</evidence>
<dbReference type="GO" id="GO:0005524">
    <property type="term" value="F:ATP binding"/>
    <property type="evidence" value="ECO:0007669"/>
    <property type="project" value="UniProtKB-KW"/>
</dbReference>
<gene>
    <name evidence="13" type="ORF">GCM10007116_00950</name>
    <name evidence="12" type="ORF">HS1genome_0051</name>
</gene>
<keyword evidence="2" id="KW-0444">Lipid biosynthesis</keyword>
<dbReference type="InterPro" id="IPR006204">
    <property type="entry name" value="GHMP_kinase_N_dom"/>
</dbReference>
<evidence type="ECO:0000256" key="6">
    <source>
        <dbReference type="ARBA" id="ARBA00022840"/>
    </source>
</evidence>
<dbReference type="SUPFAM" id="SSF55060">
    <property type="entry name" value="GHMP Kinase, C-terminal domain"/>
    <property type="match status" value="1"/>
</dbReference>
<keyword evidence="6" id="KW-0067">ATP-binding</keyword>
<dbReference type="GO" id="GO:0004496">
    <property type="term" value="F:mevalonate kinase activity"/>
    <property type="evidence" value="ECO:0007669"/>
    <property type="project" value="InterPro"/>
</dbReference>
<keyword evidence="14" id="KW-1185">Reference proteome</keyword>
<reference evidence="12" key="3">
    <citation type="journal article" date="2019" name="BMC Res. Notes">
        <title>Complete genome sequence of the Sulfodiicoccus acidiphilus strain HS-1T, the first crenarchaeon that lacks polB3, isolated from an acidic hot spring in Ohwaku-dani, Hakone, Japan.</title>
        <authorList>
            <person name="Sakai H.D."/>
            <person name="Kurosawa N."/>
        </authorList>
    </citation>
    <scope>NUCLEOTIDE SEQUENCE</scope>
    <source>
        <strain evidence="12">HS-1</strain>
    </source>
</reference>
<reference evidence="14" key="2">
    <citation type="submission" date="2018-04" db="EMBL/GenBank/DDBJ databases">
        <title>Complete genome sequence of Sulfodiicoccus acidiphilus strain HS-1.</title>
        <authorList>
            <person name="Sakai H.D."/>
            <person name="Kurosawa N."/>
        </authorList>
    </citation>
    <scope>NUCLEOTIDE SEQUENCE [LARGE SCALE GENOMIC DNA]</scope>
    <source>
        <strain evidence="14">HS-1</strain>
    </source>
</reference>
<organism evidence="12 14">
    <name type="scientific">Sulfodiicoccus acidiphilus</name>
    <dbReference type="NCBI Taxonomy" id="1670455"/>
    <lineage>
        <taxon>Archaea</taxon>
        <taxon>Thermoproteota</taxon>
        <taxon>Thermoprotei</taxon>
        <taxon>Sulfolobales</taxon>
        <taxon>Sulfolobaceae</taxon>
        <taxon>Sulfodiicoccus</taxon>
    </lineage>
</organism>
<accession>A0A348B0G0</accession>
<dbReference type="PRINTS" id="PR00959">
    <property type="entry name" value="MEVGALKINASE"/>
</dbReference>
<evidence type="ECO:0000313" key="14">
    <source>
        <dbReference type="Proteomes" id="UP000276741"/>
    </source>
</evidence>
<evidence type="ECO:0000256" key="3">
    <source>
        <dbReference type="ARBA" id="ARBA00022679"/>
    </source>
</evidence>
<dbReference type="Pfam" id="PF08544">
    <property type="entry name" value="GHMP_kinases_C"/>
    <property type="match status" value="1"/>
</dbReference>
<dbReference type="InterPro" id="IPR020568">
    <property type="entry name" value="Ribosomal_Su5_D2-typ_SF"/>
</dbReference>
<evidence type="ECO:0000256" key="1">
    <source>
        <dbReference type="ARBA" id="ARBA00022490"/>
    </source>
</evidence>
<proteinExistence type="predicted"/>
<dbReference type="Gene3D" id="3.30.230.10">
    <property type="match status" value="1"/>
</dbReference>
<dbReference type="PANTHER" id="PTHR43290">
    <property type="entry name" value="MEVALONATE KINASE"/>
    <property type="match status" value="1"/>
</dbReference>
<dbReference type="Proteomes" id="UP000276741">
    <property type="component" value="Chromosome"/>
</dbReference>
<keyword evidence="4" id="KW-0547">Nucleotide-binding</keyword>
<keyword evidence="5 12" id="KW-0418">Kinase</keyword>